<dbReference type="CDD" id="cd10936">
    <property type="entry name" value="CE4_DAC2"/>
    <property type="match status" value="1"/>
</dbReference>
<dbReference type="InterPro" id="IPR006837">
    <property type="entry name" value="Divergent_DAC"/>
</dbReference>
<evidence type="ECO:0000313" key="2">
    <source>
        <dbReference type="EMBL" id="GLH67042.1"/>
    </source>
</evidence>
<evidence type="ECO:0000256" key="1">
    <source>
        <dbReference type="SAM" id="MobiDB-lite"/>
    </source>
</evidence>
<accession>A0ABQ5PX50</accession>
<dbReference type="PANTHER" id="PTHR30105">
    <property type="entry name" value="UNCHARACTERIZED YIBQ-RELATED"/>
    <property type="match status" value="1"/>
</dbReference>
<organism evidence="2 3">
    <name type="scientific">Geothrix edaphica</name>
    <dbReference type="NCBI Taxonomy" id="2927976"/>
    <lineage>
        <taxon>Bacteria</taxon>
        <taxon>Pseudomonadati</taxon>
        <taxon>Acidobacteriota</taxon>
        <taxon>Holophagae</taxon>
        <taxon>Holophagales</taxon>
        <taxon>Holophagaceae</taxon>
        <taxon>Geothrix</taxon>
    </lineage>
</organism>
<reference evidence="2" key="1">
    <citation type="journal article" date="2023" name="Antonie Van Leeuwenhoek">
        <title>Mesoterricola silvestris gen. nov., sp. nov., Mesoterricola sediminis sp. nov., Geothrix oryzae sp. nov., Geothrix edaphica sp. nov., Geothrix rubra sp. nov., and Geothrix limicola sp. nov., six novel members of Acidobacteriota isolated from soils.</title>
        <authorList>
            <person name="Itoh H."/>
            <person name="Sugisawa Y."/>
            <person name="Mise K."/>
            <person name="Xu Z."/>
            <person name="Kuniyasu M."/>
            <person name="Ushijima N."/>
            <person name="Kawano K."/>
            <person name="Kobayashi E."/>
            <person name="Shiratori Y."/>
            <person name="Masuda Y."/>
            <person name="Senoo K."/>
        </authorList>
    </citation>
    <scope>NUCLEOTIDE SEQUENCE</scope>
    <source>
        <strain evidence="2">Red802</strain>
    </source>
</reference>
<evidence type="ECO:0008006" key="4">
    <source>
        <dbReference type="Google" id="ProtNLM"/>
    </source>
</evidence>
<comment type="caution">
    <text evidence="2">The sequence shown here is derived from an EMBL/GenBank/DDBJ whole genome shotgun (WGS) entry which is preliminary data.</text>
</comment>
<keyword evidence="3" id="KW-1185">Reference proteome</keyword>
<feature type="region of interest" description="Disordered" evidence="1">
    <location>
        <begin position="38"/>
        <end position="83"/>
    </location>
</feature>
<dbReference type="InterPro" id="IPR011330">
    <property type="entry name" value="Glyco_hydro/deAcase_b/a-brl"/>
</dbReference>
<dbReference type="Pfam" id="PF04748">
    <property type="entry name" value="Polysacc_deac_2"/>
    <property type="match status" value="1"/>
</dbReference>
<dbReference type="Proteomes" id="UP001165044">
    <property type="component" value="Unassembled WGS sequence"/>
</dbReference>
<evidence type="ECO:0000313" key="3">
    <source>
        <dbReference type="Proteomes" id="UP001165044"/>
    </source>
</evidence>
<gene>
    <name evidence="2" type="ORF">GETHED_14060</name>
</gene>
<feature type="compositionally biased region" description="Basic and acidic residues" evidence="1">
    <location>
        <begin position="38"/>
        <end position="67"/>
    </location>
</feature>
<dbReference type="EMBL" id="BSDC01000001">
    <property type="protein sequence ID" value="GLH67042.1"/>
    <property type="molecule type" value="Genomic_DNA"/>
</dbReference>
<proteinExistence type="predicted"/>
<sequence>MARGKGKRTSTLALLGWATFTLLLGLGAGLMLGQQGCDRRQAPGKREVPAPESKKPEKKSAEPKAKPSSEAVRPQSPEPERPLPRLALVIDDLGYMQPELVTRLCSLPVSFSVAVLPYQEFTRDSADIAHRLGKEVMLHLPMEPIGYPGPGRDPGPNAILYNLPEPEVRRRVRMALDGIPHRVGVNNHMGSRITPDRTRMGWVLQELKARKLFFVDSRTEKDSVAYDVAEQLGIPAVQRKVFLDDDKAFPEMEKQWDRALKLAEKEGSVLIIGHIYPETVEALEKLVPRSKGQVRFVKASELAK</sequence>
<name>A0ABQ5PX50_9BACT</name>
<dbReference type="SUPFAM" id="SSF88713">
    <property type="entry name" value="Glycoside hydrolase/deacetylase"/>
    <property type="match status" value="1"/>
</dbReference>
<protein>
    <recommendedName>
        <fullName evidence="4">Divergent polysaccharide deacetylase family protein</fullName>
    </recommendedName>
</protein>
<dbReference type="PANTHER" id="PTHR30105:SF2">
    <property type="entry name" value="DIVERGENT POLYSACCHARIDE DEACETYLASE SUPERFAMILY"/>
    <property type="match status" value="1"/>
</dbReference>
<dbReference type="Gene3D" id="3.20.20.370">
    <property type="entry name" value="Glycoside hydrolase/deacetylase"/>
    <property type="match status" value="1"/>
</dbReference>